<organism evidence="1 2">
    <name type="scientific">Virgisporangium aurantiacum</name>
    <dbReference type="NCBI Taxonomy" id="175570"/>
    <lineage>
        <taxon>Bacteria</taxon>
        <taxon>Bacillati</taxon>
        <taxon>Actinomycetota</taxon>
        <taxon>Actinomycetes</taxon>
        <taxon>Micromonosporales</taxon>
        <taxon>Micromonosporaceae</taxon>
        <taxon>Virgisporangium</taxon>
    </lineage>
</organism>
<keyword evidence="2" id="KW-1185">Reference proteome</keyword>
<evidence type="ECO:0000313" key="1">
    <source>
        <dbReference type="EMBL" id="GIJ60806.1"/>
    </source>
</evidence>
<name>A0A8J4E445_9ACTN</name>
<protein>
    <submittedName>
        <fullName evidence="1">Uncharacterized protein</fullName>
    </submittedName>
</protein>
<gene>
    <name evidence="1" type="ORF">Vau01_083220</name>
</gene>
<accession>A0A8J4E445</accession>
<evidence type="ECO:0000313" key="2">
    <source>
        <dbReference type="Proteomes" id="UP000612585"/>
    </source>
</evidence>
<proteinExistence type="predicted"/>
<dbReference type="AlphaFoldDB" id="A0A8J4E445"/>
<reference evidence="1" key="1">
    <citation type="submission" date="2021-01" db="EMBL/GenBank/DDBJ databases">
        <title>Whole genome shotgun sequence of Virgisporangium aurantiacum NBRC 16421.</title>
        <authorList>
            <person name="Komaki H."/>
            <person name="Tamura T."/>
        </authorList>
    </citation>
    <scope>NUCLEOTIDE SEQUENCE</scope>
    <source>
        <strain evidence="1">NBRC 16421</strain>
    </source>
</reference>
<comment type="caution">
    <text evidence="1">The sequence shown here is derived from an EMBL/GenBank/DDBJ whole genome shotgun (WGS) entry which is preliminary data.</text>
</comment>
<sequence>MGPDPRAVHAAVAPPVGSPVVDEIAAADYGQDFREHRKALNALLARGDPPGRLEWAPHEVLSLTLGYSGAATDLYVGSLLLAAVTPYQDPLVRLPPFLRAALDLGGAELLAARRFLAWCRLESPGDWPVCVDDLPYLTFGVLLLSVMVSPPPSDETLCGLAAGLVEELDRSVFDGEWIGRQEPPLIGRRPKKPAKVWRELAARVLVDGPLAGTGVGGRLAVLGRVICRDQVLPVEDLYELFS</sequence>
<dbReference type="EMBL" id="BOPG01000060">
    <property type="protein sequence ID" value="GIJ60806.1"/>
    <property type="molecule type" value="Genomic_DNA"/>
</dbReference>
<dbReference type="Proteomes" id="UP000612585">
    <property type="component" value="Unassembled WGS sequence"/>
</dbReference>